<evidence type="ECO:0000256" key="1">
    <source>
        <dbReference type="SAM" id="MobiDB-lite"/>
    </source>
</evidence>
<protein>
    <submittedName>
        <fullName evidence="2">Uncharacterized protein</fullName>
    </submittedName>
</protein>
<evidence type="ECO:0000313" key="3">
    <source>
        <dbReference type="Proteomes" id="UP001217918"/>
    </source>
</evidence>
<feature type="compositionally biased region" description="Low complexity" evidence="1">
    <location>
        <begin position="57"/>
        <end position="75"/>
    </location>
</feature>
<feature type="compositionally biased region" description="Acidic residues" evidence="1">
    <location>
        <begin position="111"/>
        <end position="123"/>
    </location>
</feature>
<dbReference type="EMBL" id="JAQQPM010000005">
    <property type="protein sequence ID" value="KAK2071432.1"/>
    <property type="molecule type" value="Genomic_DNA"/>
</dbReference>
<dbReference type="Proteomes" id="UP001217918">
    <property type="component" value="Unassembled WGS sequence"/>
</dbReference>
<accession>A0AAD9MCN9</accession>
<gene>
    <name evidence="2" type="ORF">P8C59_005860</name>
</gene>
<feature type="region of interest" description="Disordered" evidence="1">
    <location>
        <begin position="1"/>
        <end position="131"/>
    </location>
</feature>
<evidence type="ECO:0000313" key="2">
    <source>
        <dbReference type="EMBL" id="KAK2071432.1"/>
    </source>
</evidence>
<organism evidence="2 3">
    <name type="scientific">Phyllachora maydis</name>
    <dbReference type="NCBI Taxonomy" id="1825666"/>
    <lineage>
        <taxon>Eukaryota</taxon>
        <taxon>Fungi</taxon>
        <taxon>Dikarya</taxon>
        <taxon>Ascomycota</taxon>
        <taxon>Pezizomycotina</taxon>
        <taxon>Sordariomycetes</taxon>
        <taxon>Sordariomycetidae</taxon>
        <taxon>Phyllachorales</taxon>
        <taxon>Phyllachoraceae</taxon>
        <taxon>Phyllachora</taxon>
    </lineage>
</organism>
<reference evidence="2" key="1">
    <citation type="journal article" date="2023" name="Mol. Plant Microbe Interact.">
        <title>Elucidating the Obligate Nature and Biological Capacity of an Invasive Fungal Corn Pathogen.</title>
        <authorList>
            <person name="MacCready J.S."/>
            <person name="Roggenkamp E.M."/>
            <person name="Gdanetz K."/>
            <person name="Chilvers M.I."/>
        </authorList>
    </citation>
    <scope>NUCLEOTIDE SEQUENCE</scope>
    <source>
        <strain evidence="2">PM02</strain>
    </source>
</reference>
<feature type="compositionally biased region" description="Basic and acidic residues" evidence="1">
    <location>
        <begin position="85"/>
        <end position="99"/>
    </location>
</feature>
<comment type="caution">
    <text evidence="2">The sequence shown here is derived from an EMBL/GenBank/DDBJ whole genome shotgun (WGS) entry which is preliminary data.</text>
</comment>
<proteinExistence type="predicted"/>
<sequence length="187" mass="20132">MSDRHAPARSMGGPLPRARVAGAGAGTGTSAQANGTSSGRQRLFQGHFTRRPTARSAAPPDTATPGGALADSSLRLDGEGGGGSGRDHSSSEIVVRDETGEVVVDDLPPLMEDDPDEPPALDEQQERERERHRLAEAVKQYRMDQGMLPAHAEDDFLEAVRASLRAKVAALAEDNWMFERENTLRHQ</sequence>
<dbReference type="AlphaFoldDB" id="A0AAD9MCN9"/>
<keyword evidence="3" id="KW-1185">Reference proteome</keyword>
<name>A0AAD9MCN9_9PEZI</name>
<feature type="compositionally biased region" description="Low complexity" evidence="1">
    <location>
        <begin position="28"/>
        <end position="39"/>
    </location>
</feature>